<dbReference type="NCBIfam" id="TIGR02396">
    <property type="entry name" value="diverge_rpsU"/>
    <property type="match status" value="1"/>
</dbReference>
<comment type="similarity">
    <text evidence="2">Belongs to the COQ9 family.</text>
</comment>
<evidence type="ECO:0000256" key="3">
    <source>
        <dbReference type="ARBA" id="ARBA00022688"/>
    </source>
</evidence>
<evidence type="ECO:0000256" key="4">
    <source>
        <dbReference type="ARBA" id="ARBA00022946"/>
    </source>
</evidence>
<feature type="domain" description="COQ9 C-terminal" evidence="7">
    <location>
        <begin position="111"/>
        <end position="177"/>
    </location>
</feature>
<dbReference type="Gene3D" id="1.10.357.10">
    <property type="entry name" value="Tetracycline Repressor, domain 2"/>
    <property type="match status" value="1"/>
</dbReference>
<evidence type="ECO:0000256" key="5">
    <source>
        <dbReference type="ARBA" id="ARBA00023121"/>
    </source>
</evidence>
<accession>A0ABZ0PGF9</accession>
<dbReference type="PANTHER" id="PTHR21427:SF19">
    <property type="entry name" value="UBIQUINONE BIOSYNTHESIS PROTEIN COQ9, MITOCHONDRIAL"/>
    <property type="match status" value="1"/>
</dbReference>
<gene>
    <name evidence="8" type="ORF">R9Z33_22360</name>
</gene>
<keyword evidence="5" id="KW-0446">Lipid-binding</keyword>
<keyword evidence="9" id="KW-1185">Reference proteome</keyword>
<dbReference type="Proteomes" id="UP001305521">
    <property type="component" value="Chromosome"/>
</dbReference>
<sequence>MTEATWIDAAVRRARREGWSGETLRRALADCGEPPELLSSAFPRGVTGAVDAWLALVDARMDEAAAAEDLAALRTPQRIRRVVELRLRLLQPDREALRSALALLALPWNAPLALRLLARTASAIWHAAGDRSADFSWYTRRATLAAVYSATLAFWLRPIEPEMDEVLSFLDRRLQDLPQPARKAA</sequence>
<dbReference type="Pfam" id="PF08511">
    <property type="entry name" value="COQ9"/>
    <property type="match status" value="1"/>
</dbReference>
<dbReference type="RefSeq" id="WP_318648786.1">
    <property type="nucleotide sequence ID" value="NZ_CP137852.1"/>
</dbReference>
<reference evidence="8 9" key="1">
    <citation type="submission" date="2023-11" db="EMBL/GenBank/DDBJ databases">
        <title>Arctic aerobic anoxygenic photoheterotroph Sediminicoccus rosea KRV36 adapts its photosynthesis to long days of polar summer.</title>
        <authorList>
            <person name="Tomasch J."/>
            <person name="Kopejtka K."/>
            <person name="Bily T."/>
            <person name="Gardiner A.T."/>
            <person name="Gardian Z."/>
            <person name="Shivaramu S."/>
            <person name="Koblizek M."/>
            <person name="Engelhardt F."/>
            <person name="Kaftan D."/>
        </authorList>
    </citation>
    <scope>NUCLEOTIDE SEQUENCE [LARGE SCALE GENOMIC DNA]</scope>
    <source>
        <strain evidence="8 9">R-30</strain>
    </source>
</reference>
<dbReference type="InterPro" id="IPR013718">
    <property type="entry name" value="COQ9_C"/>
</dbReference>
<evidence type="ECO:0000256" key="6">
    <source>
        <dbReference type="ARBA" id="ARBA00058104"/>
    </source>
</evidence>
<protein>
    <submittedName>
        <fullName evidence="8">COQ9 family protein</fullName>
    </submittedName>
</protein>
<dbReference type="InterPro" id="IPR012762">
    <property type="entry name" value="Ubiq_biosynth_COQ9"/>
</dbReference>
<evidence type="ECO:0000313" key="8">
    <source>
        <dbReference type="EMBL" id="WPB84823.1"/>
    </source>
</evidence>
<name>A0ABZ0PGF9_9PROT</name>
<evidence type="ECO:0000256" key="2">
    <source>
        <dbReference type="ARBA" id="ARBA00010766"/>
    </source>
</evidence>
<evidence type="ECO:0000256" key="1">
    <source>
        <dbReference type="ARBA" id="ARBA00004749"/>
    </source>
</evidence>
<comment type="function">
    <text evidence="6">Membrane-associated protein that warps the membrane surface to access and bind aromatic isoprenes with high specificity, including ubiquinone (CoQ) isoprene intermediates and presents them directly to COQ7, therefore facilitating the COQ7-mediated hydroxylase step. Participates in the biosynthesis of coenzyme Q, also named ubiquinone, an essential lipid-soluble electron transporter for aerobic cellular respiration.</text>
</comment>
<dbReference type="PANTHER" id="PTHR21427">
    <property type="entry name" value="UBIQUINONE BIOSYNTHESIS PROTEIN COQ9, MITOCHONDRIAL"/>
    <property type="match status" value="1"/>
</dbReference>
<evidence type="ECO:0000259" key="7">
    <source>
        <dbReference type="Pfam" id="PF08511"/>
    </source>
</evidence>
<comment type="pathway">
    <text evidence="1">Cofactor biosynthesis; ubiquinone biosynthesis.</text>
</comment>
<dbReference type="EMBL" id="CP137852">
    <property type="protein sequence ID" value="WPB84823.1"/>
    <property type="molecule type" value="Genomic_DNA"/>
</dbReference>
<proteinExistence type="inferred from homology"/>
<keyword evidence="4" id="KW-0809">Transit peptide</keyword>
<keyword evidence="3" id="KW-0831">Ubiquinone biosynthesis</keyword>
<organism evidence="8 9">
    <name type="scientific">Sediminicoccus rosea</name>
    <dbReference type="NCBI Taxonomy" id="1225128"/>
    <lineage>
        <taxon>Bacteria</taxon>
        <taxon>Pseudomonadati</taxon>
        <taxon>Pseudomonadota</taxon>
        <taxon>Alphaproteobacteria</taxon>
        <taxon>Acetobacterales</taxon>
        <taxon>Roseomonadaceae</taxon>
        <taxon>Sediminicoccus</taxon>
    </lineage>
</organism>
<evidence type="ECO:0000313" key="9">
    <source>
        <dbReference type="Proteomes" id="UP001305521"/>
    </source>
</evidence>